<proteinExistence type="predicted"/>
<dbReference type="EMBL" id="CP067422">
    <property type="protein sequence ID" value="QQP93707.1"/>
    <property type="molecule type" value="Genomic_DNA"/>
</dbReference>
<evidence type="ECO:0000313" key="2">
    <source>
        <dbReference type="Proteomes" id="UP000595197"/>
    </source>
</evidence>
<organism evidence="1 2">
    <name type="scientific">Skermanella cutis</name>
    <dbReference type="NCBI Taxonomy" id="2775420"/>
    <lineage>
        <taxon>Bacteria</taxon>
        <taxon>Pseudomonadati</taxon>
        <taxon>Pseudomonadota</taxon>
        <taxon>Alphaproteobacteria</taxon>
        <taxon>Rhodospirillales</taxon>
        <taxon>Azospirillaceae</taxon>
        <taxon>Skermanella</taxon>
    </lineage>
</organism>
<dbReference type="InterPro" id="IPR006311">
    <property type="entry name" value="TAT_signal"/>
</dbReference>
<gene>
    <name evidence="1" type="ORF">IGS68_32355</name>
</gene>
<keyword evidence="2" id="KW-1185">Reference proteome</keyword>
<name>A0ABX7BL15_9PROT</name>
<evidence type="ECO:0008006" key="3">
    <source>
        <dbReference type="Google" id="ProtNLM"/>
    </source>
</evidence>
<dbReference type="Pfam" id="PF12318">
    <property type="entry name" value="FAD-SLDH"/>
    <property type="match status" value="1"/>
</dbReference>
<protein>
    <recommendedName>
        <fullName evidence="3">D-sorbitol dehydrogenase-like protein</fullName>
    </recommendedName>
</protein>
<keyword evidence="1" id="KW-0614">Plasmid</keyword>
<sequence length="172" mass="17745">MNDAPLHPPAEPSRRDVLAGMAGVAALVLAPAGVAASSGGVSPLLQASSRLTGIALDASYLELADTVWSLLTPTYGAPVLRKLVQAVNAAPPDRPLKDVLAEQGLLPAAQALATTWYTGAADGGRTVHFYDDALMWRACAFTKPPANCGGQFGYWEHAWKPGASGPAPASKT</sequence>
<evidence type="ECO:0000313" key="1">
    <source>
        <dbReference type="EMBL" id="QQP93707.1"/>
    </source>
</evidence>
<dbReference type="Proteomes" id="UP000595197">
    <property type="component" value="Plasmid pTT6-2"/>
</dbReference>
<accession>A0ABX7BL15</accession>
<reference evidence="1" key="1">
    <citation type="submission" date="2021-02" db="EMBL/GenBank/DDBJ databases">
        <title>Skermanella TT6 skin isolate.</title>
        <authorList>
            <person name="Lee K."/>
            <person name="Ganzorig M."/>
        </authorList>
    </citation>
    <scope>NUCLEOTIDE SEQUENCE</scope>
    <source>
        <strain evidence="1">TT6</strain>
    </source>
</reference>
<dbReference type="RefSeq" id="WP_201083467.1">
    <property type="nucleotide sequence ID" value="NZ_CP067422.1"/>
</dbReference>
<dbReference type="InterPro" id="IPR024651">
    <property type="entry name" value="FAD-SLDH_ssu"/>
</dbReference>
<geneLocation type="plasmid" evidence="1 2">
    <name>pTT6-2</name>
</geneLocation>
<dbReference type="PROSITE" id="PS51318">
    <property type="entry name" value="TAT"/>
    <property type="match status" value="1"/>
</dbReference>